<dbReference type="Pfam" id="PF00561">
    <property type="entry name" value="Abhydrolase_1"/>
    <property type="match status" value="1"/>
</dbReference>
<dbReference type="InterPro" id="IPR000073">
    <property type="entry name" value="AB_hydrolase_1"/>
</dbReference>
<reference evidence="3" key="1">
    <citation type="journal article" date="2017" name="Nat. Microbiol.">
        <title>Global analysis of biosynthetic gene clusters reveals vast potential of secondary metabolite production in Penicillium species.</title>
        <authorList>
            <person name="Nielsen J.C."/>
            <person name="Grijseels S."/>
            <person name="Prigent S."/>
            <person name="Ji B."/>
            <person name="Dainat J."/>
            <person name="Nielsen K.F."/>
            <person name="Frisvad J.C."/>
            <person name="Workman M."/>
            <person name="Nielsen J."/>
        </authorList>
    </citation>
    <scope>NUCLEOTIDE SEQUENCE [LARGE SCALE GENOMIC DNA]</scope>
    <source>
        <strain evidence="3">IBT 31811</strain>
    </source>
</reference>
<evidence type="ECO:0000313" key="2">
    <source>
        <dbReference type="EMBL" id="OQD89398.1"/>
    </source>
</evidence>
<proteinExistence type="predicted"/>
<dbReference type="InterPro" id="IPR029058">
    <property type="entry name" value="AB_hydrolase_fold"/>
</dbReference>
<evidence type="ECO:0000313" key="3">
    <source>
        <dbReference type="Proteomes" id="UP000191672"/>
    </source>
</evidence>
<dbReference type="Gene3D" id="3.40.50.1820">
    <property type="entry name" value="alpha/beta hydrolase"/>
    <property type="match status" value="1"/>
</dbReference>
<dbReference type="GO" id="GO:0017000">
    <property type="term" value="P:antibiotic biosynthetic process"/>
    <property type="evidence" value="ECO:0007669"/>
    <property type="project" value="UniProtKB-ARBA"/>
</dbReference>
<dbReference type="EMBL" id="MDYN01000002">
    <property type="protein sequence ID" value="OQD89398.1"/>
    <property type="molecule type" value="Genomic_DNA"/>
</dbReference>
<comment type="caution">
    <text evidence="2">The sequence shown here is derived from an EMBL/GenBank/DDBJ whole genome shotgun (WGS) entry which is preliminary data.</text>
</comment>
<protein>
    <recommendedName>
        <fullName evidence="1">AB hydrolase-1 domain-containing protein</fullName>
    </recommendedName>
</protein>
<dbReference type="Proteomes" id="UP000191672">
    <property type="component" value="Unassembled WGS sequence"/>
</dbReference>
<dbReference type="GO" id="GO:0072330">
    <property type="term" value="P:monocarboxylic acid biosynthetic process"/>
    <property type="evidence" value="ECO:0007669"/>
    <property type="project" value="UniProtKB-ARBA"/>
</dbReference>
<evidence type="ECO:0000259" key="1">
    <source>
        <dbReference type="Pfam" id="PF00561"/>
    </source>
</evidence>
<feature type="domain" description="AB hydrolase-1" evidence="1">
    <location>
        <begin position="26"/>
        <end position="147"/>
    </location>
</feature>
<gene>
    <name evidence="2" type="ORF">PENANT_c002G01555</name>
</gene>
<dbReference type="STRING" id="416450.A0A1V6QJI7"/>
<accession>A0A1V6QJI7</accession>
<keyword evidence="3" id="KW-1185">Reference proteome</keyword>
<sequence>MTPQSGHIQVNGATLYHETCGKPENPPLLLVSAGNGTSVFLEPLASALSRDFFVMTFDRRGFYRSMVESSESLSGDILTKNAEDCACIIEKLSSKRPAFVFASSGSATIALELLRIKPHLIVRAVLHEPILTAMLSPSDRLGLMELLDKATRVYKKSGSTAANRLLIPALSSPADISSLKSAPVLKQLAALPPNPVDVYFEYEMEAISHYPFDLQDLLPPKDQLCLARGDVASSTLAISPVARLSSVLNCSLEIFPGGHHGSMPTLPLPEISDDVMATALGMRPLLLSSKGTLNRPSMKSLVDENVSSRMSRLEALQAPWI</sequence>
<dbReference type="SUPFAM" id="SSF53474">
    <property type="entry name" value="alpha/beta-Hydrolases"/>
    <property type="match status" value="1"/>
</dbReference>
<dbReference type="AlphaFoldDB" id="A0A1V6QJI7"/>
<organism evidence="2 3">
    <name type="scientific">Penicillium antarcticum</name>
    <dbReference type="NCBI Taxonomy" id="416450"/>
    <lineage>
        <taxon>Eukaryota</taxon>
        <taxon>Fungi</taxon>
        <taxon>Dikarya</taxon>
        <taxon>Ascomycota</taxon>
        <taxon>Pezizomycotina</taxon>
        <taxon>Eurotiomycetes</taxon>
        <taxon>Eurotiomycetidae</taxon>
        <taxon>Eurotiales</taxon>
        <taxon>Aspergillaceae</taxon>
        <taxon>Penicillium</taxon>
    </lineage>
</organism>
<name>A0A1V6QJI7_9EURO</name>